<dbReference type="AlphaFoldDB" id="A0A923SK03"/>
<dbReference type="GO" id="GO:0009307">
    <property type="term" value="P:DNA restriction-modification system"/>
    <property type="evidence" value="ECO:0007669"/>
    <property type="project" value="UniProtKB-KW"/>
</dbReference>
<evidence type="ECO:0000256" key="4">
    <source>
        <dbReference type="SAM" id="Coils"/>
    </source>
</evidence>
<dbReference type="Pfam" id="PF01420">
    <property type="entry name" value="Methylase_S"/>
    <property type="match status" value="2"/>
</dbReference>
<evidence type="ECO:0000256" key="1">
    <source>
        <dbReference type="ARBA" id="ARBA00010923"/>
    </source>
</evidence>
<gene>
    <name evidence="6" type="ORF">H8R25_10080</name>
</gene>
<reference evidence="6 7" key="1">
    <citation type="submission" date="2020-08" db="EMBL/GenBank/DDBJ databases">
        <title>Description of novel Flavobacterium F-392 isolate.</title>
        <authorList>
            <person name="Saticioglu I.B."/>
            <person name="Duman M."/>
            <person name="Altun S."/>
        </authorList>
    </citation>
    <scope>NUCLEOTIDE SEQUENCE [LARGE SCALE GENOMIC DNA]</scope>
    <source>
        <strain evidence="6 7">F-392</strain>
    </source>
</reference>
<dbReference type="PANTHER" id="PTHR30408:SF12">
    <property type="entry name" value="TYPE I RESTRICTION ENZYME MJAVIII SPECIFICITY SUBUNIT"/>
    <property type="match status" value="1"/>
</dbReference>
<dbReference type="InterPro" id="IPR052021">
    <property type="entry name" value="Type-I_RS_S_subunit"/>
</dbReference>
<evidence type="ECO:0000313" key="7">
    <source>
        <dbReference type="Proteomes" id="UP000641454"/>
    </source>
</evidence>
<dbReference type="InterPro" id="IPR000055">
    <property type="entry name" value="Restrct_endonuc_typeI_TRD"/>
</dbReference>
<keyword evidence="7" id="KW-1185">Reference proteome</keyword>
<evidence type="ECO:0000259" key="5">
    <source>
        <dbReference type="Pfam" id="PF01420"/>
    </source>
</evidence>
<dbReference type="Gene3D" id="1.10.287.1120">
    <property type="entry name" value="Bipartite methylase S protein"/>
    <property type="match status" value="1"/>
</dbReference>
<dbReference type="CDD" id="cd17256">
    <property type="entry name" value="RMtype1_S_EcoJA65PI-TRD1-CR1_like"/>
    <property type="match status" value="1"/>
</dbReference>
<dbReference type="Gene3D" id="3.90.220.20">
    <property type="entry name" value="DNA methylase specificity domains"/>
    <property type="match status" value="2"/>
</dbReference>
<dbReference type="EMBL" id="JACRUL010000021">
    <property type="protein sequence ID" value="MBC5844783.1"/>
    <property type="molecule type" value="Genomic_DNA"/>
</dbReference>
<feature type="coiled-coil region" evidence="4">
    <location>
        <begin position="442"/>
        <end position="473"/>
    </location>
</feature>
<dbReference type="Proteomes" id="UP000641454">
    <property type="component" value="Unassembled WGS sequence"/>
</dbReference>
<accession>A0A923SK03</accession>
<keyword evidence="3" id="KW-0238">DNA-binding</keyword>
<protein>
    <submittedName>
        <fullName evidence="6">Restriction endonuclease subunit S</fullName>
    </submittedName>
</protein>
<keyword evidence="6" id="KW-0378">Hydrolase</keyword>
<name>A0A923SK03_9FLAO</name>
<comment type="similarity">
    <text evidence="1">Belongs to the type-I restriction system S methylase family.</text>
</comment>
<keyword evidence="6" id="KW-0540">Nuclease</keyword>
<dbReference type="RefSeq" id="WP_187018594.1">
    <property type="nucleotide sequence ID" value="NZ_JACRUK010000021.1"/>
</dbReference>
<evidence type="ECO:0000256" key="2">
    <source>
        <dbReference type="ARBA" id="ARBA00022747"/>
    </source>
</evidence>
<evidence type="ECO:0000313" key="6">
    <source>
        <dbReference type="EMBL" id="MBC5844783.1"/>
    </source>
</evidence>
<comment type="caution">
    <text evidence="6">The sequence shown here is derived from an EMBL/GenBank/DDBJ whole genome shotgun (WGS) entry which is preliminary data.</text>
</comment>
<dbReference type="InterPro" id="IPR044946">
    <property type="entry name" value="Restrct_endonuc_typeI_TRD_sf"/>
</dbReference>
<feature type="domain" description="Type I restriction modification DNA specificity" evidence="5">
    <location>
        <begin position="285"/>
        <end position="460"/>
    </location>
</feature>
<keyword evidence="6" id="KW-0255">Endonuclease</keyword>
<organism evidence="6 7">
    <name type="scientific">Flavobacterium muglaense</name>
    <dbReference type="NCBI Taxonomy" id="2764716"/>
    <lineage>
        <taxon>Bacteria</taxon>
        <taxon>Pseudomonadati</taxon>
        <taxon>Bacteroidota</taxon>
        <taxon>Flavobacteriia</taxon>
        <taxon>Flavobacteriales</taxon>
        <taxon>Flavobacteriaceae</taxon>
        <taxon>Flavobacterium</taxon>
    </lineage>
</organism>
<sequence length="473" mass="54724">MSSYSLNNTSLDKNKVFILQKSEIEKRFDPQFYINPVKIKKPVKLSTLVEIKGGKRIPKGLNYSTEPTVYRYLRVSNMKDYGFIEWGNLNYISKDIYEFLERYKIEKDDVIISIAGTVGKICYVENDILNTILTENCAKLLIKDKDKLLPKYLHILLELSTSKRQIELGYIQTTIPKLGFDKISEIQLPSIPSLIRQKEIISLYNFSVNQKQQNEAAAEKLLNSIDTYLLKELGITLPIQKENTLKSRMFTTSVKEISSSRFDPYFNKVYFNEVFKSFSEAKYPIKKIKEVLENIKTGTTPHQKLNPYSENDGFVFLRNTNLKKYQIDLSNTKYVQEQYENLLTFSEKNEVIMCIAGTVGLSAKNDVENPISINQNVSALKFFEDLVNPDFATYWFNSDIFLELTKRSCSIATIYYLNNDNLKLLPIPVPPLKKQIEIANHITQIRQQAQELKDKTKKALQLANQEIENLLLN</sequence>
<dbReference type="GO" id="GO:0004519">
    <property type="term" value="F:endonuclease activity"/>
    <property type="evidence" value="ECO:0007669"/>
    <property type="project" value="UniProtKB-KW"/>
</dbReference>
<dbReference type="GO" id="GO:0003677">
    <property type="term" value="F:DNA binding"/>
    <property type="evidence" value="ECO:0007669"/>
    <property type="project" value="UniProtKB-KW"/>
</dbReference>
<keyword evidence="4" id="KW-0175">Coiled coil</keyword>
<dbReference type="SUPFAM" id="SSF116734">
    <property type="entry name" value="DNA methylase specificity domain"/>
    <property type="match status" value="2"/>
</dbReference>
<keyword evidence="2" id="KW-0680">Restriction system</keyword>
<proteinExistence type="inferred from homology"/>
<evidence type="ECO:0000256" key="3">
    <source>
        <dbReference type="ARBA" id="ARBA00023125"/>
    </source>
</evidence>
<feature type="domain" description="Type I restriction modification DNA specificity" evidence="5">
    <location>
        <begin position="41"/>
        <end position="201"/>
    </location>
</feature>
<dbReference type="PANTHER" id="PTHR30408">
    <property type="entry name" value="TYPE-1 RESTRICTION ENZYME ECOKI SPECIFICITY PROTEIN"/>
    <property type="match status" value="1"/>
</dbReference>